<dbReference type="Pfam" id="PF00697">
    <property type="entry name" value="PRAI"/>
    <property type="match status" value="1"/>
</dbReference>
<dbReference type="PANTHER" id="PTHR42894">
    <property type="entry name" value="N-(5'-PHOSPHORIBOSYL)ANTHRANILATE ISOMERASE"/>
    <property type="match status" value="1"/>
</dbReference>
<dbReference type="HAMAP" id="MF_00135">
    <property type="entry name" value="PRAI"/>
    <property type="match status" value="1"/>
</dbReference>
<evidence type="ECO:0000313" key="12">
    <source>
        <dbReference type="Proteomes" id="UP000807825"/>
    </source>
</evidence>
<dbReference type="EC" id="5.3.1.24" evidence="3 9"/>
<dbReference type="InterPro" id="IPR044643">
    <property type="entry name" value="TrpF_fam"/>
</dbReference>
<dbReference type="InterPro" id="IPR001240">
    <property type="entry name" value="PRAI_dom"/>
</dbReference>
<feature type="domain" description="N-(5'phosphoribosyl) anthranilate isomerase (PRAI)" evidence="10">
    <location>
        <begin position="82"/>
        <end position="221"/>
    </location>
</feature>
<evidence type="ECO:0000256" key="1">
    <source>
        <dbReference type="ARBA" id="ARBA00001164"/>
    </source>
</evidence>
<dbReference type="EMBL" id="JACRDE010000122">
    <property type="protein sequence ID" value="MBI5248654.1"/>
    <property type="molecule type" value="Genomic_DNA"/>
</dbReference>
<comment type="catalytic activity">
    <reaction evidence="1 9">
        <text>N-(5-phospho-beta-D-ribosyl)anthranilate = 1-(2-carboxyphenylamino)-1-deoxy-D-ribulose 5-phosphate</text>
        <dbReference type="Rhea" id="RHEA:21540"/>
        <dbReference type="ChEBI" id="CHEBI:18277"/>
        <dbReference type="ChEBI" id="CHEBI:58613"/>
        <dbReference type="EC" id="5.3.1.24"/>
    </reaction>
</comment>
<protein>
    <recommendedName>
        <fullName evidence="4 9">N-(5'-phosphoribosyl)anthranilate isomerase</fullName>
        <shortName evidence="9">PRAI</shortName>
        <ecNumber evidence="3 9">5.3.1.24</ecNumber>
    </recommendedName>
</protein>
<sequence length="235" mass="25082">MTQDSIQDNWPPKIQIAGVSSLQEARFCRNAGVEAVGFTLELPRGPHDGLTTDKAASIIRALPEGLLPVIITYLNSAQAAFKLMAATSGQAVQFHGGIPVSELQVFRRLCPEIRTIGRVTVMGEESLIAAAEFKAPLWDAIILDSSDPATGKIGATGKTHDWSISAQIVRAATVPVILAGGLKPDNVRQAILTVRPHGVDAHTGVENPDGTRDFVKILNFASSAMAAFRMEHSHT</sequence>
<evidence type="ECO:0000313" key="11">
    <source>
        <dbReference type="EMBL" id="MBI5248654.1"/>
    </source>
</evidence>
<keyword evidence="8 9" id="KW-0413">Isomerase</keyword>
<dbReference type="CDD" id="cd00405">
    <property type="entry name" value="PRAI"/>
    <property type="match status" value="1"/>
</dbReference>
<gene>
    <name evidence="9" type="primary">trpF</name>
    <name evidence="11" type="ORF">HY912_04100</name>
</gene>
<evidence type="ECO:0000259" key="10">
    <source>
        <dbReference type="Pfam" id="PF00697"/>
    </source>
</evidence>
<comment type="caution">
    <text evidence="11">The sequence shown here is derived from an EMBL/GenBank/DDBJ whole genome shotgun (WGS) entry which is preliminary data.</text>
</comment>
<reference evidence="11" key="1">
    <citation type="submission" date="2020-07" db="EMBL/GenBank/DDBJ databases">
        <title>Huge and variable diversity of episymbiotic CPR bacteria and DPANN archaea in groundwater ecosystems.</title>
        <authorList>
            <person name="He C.Y."/>
            <person name="Keren R."/>
            <person name="Whittaker M."/>
            <person name="Farag I.F."/>
            <person name="Doudna J."/>
            <person name="Cate J.H.D."/>
            <person name="Banfield J.F."/>
        </authorList>
    </citation>
    <scope>NUCLEOTIDE SEQUENCE</scope>
    <source>
        <strain evidence="11">NC_groundwater_1664_Pr3_B-0.1um_52_9</strain>
    </source>
</reference>
<accession>A0A9D6Z2D0</accession>
<evidence type="ECO:0000256" key="8">
    <source>
        <dbReference type="ARBA" id="ARBA00023235"/>
    </source>
</evidence>
<comment type="similarity">
    <text evidence="9">Belongs to the TrpF family.</text>
</comment>
<evidence type="ECO:0000256" key="9">
    <source>
        <dbReference type="HAMAP-Rule" id="MF_00135"/>
    </source>
</evidence>
<proteinExistence type="inferred from homology"/>
<dbReference type="PANTHER" id="PTHR42894:SF1">
    <property type="entry name" value="N-(5'-PHOSPHORIBOSYL)ANTHRANILATE ISOMERASE"/>
    <property type="match status" value="1"/>
</dbReference>
<organism evidence="11 12">
    <name type="scientific">Desulfomonile tiedjei</name>
    <dbReference type="NCBI Taxonomy" id="2358"/>
    <lineage>
        <taxon>Bacteria</taxon>
        <taxon>Pseudomonadati</taxon>
        <taxon>Thermodesulfobacteriota</taxon>
        <taxon>Desulfomonilia</taxon>
        <taxon>Desulfomonilales</taxon>
        <taxon>Desulfomonilaceae</taxon>
        <taxon>Desulfomonile</taxon>
    </lineage>
</organism>
<comment type="pathway">
    <text evidence="2 9">Amino-acid biosynthesis; L-tryptophan biosynthesis; L-tryptophan from chorismate: step 3/5.</text>
</comment>
<evidence type="ECO:0000256" key="2">
    <source>
        <dbReference type="ARBA" id="ARBA00004664"/>
    </source>
</evidence>
<dbReference type="Proteomes" id="UP000807825">
    <property type="component" value="Unassembled WGS sequence"/>
</dbReference>
<keyword evidence="6 9" id="KW-0822">Tryptophan biosynthesis</keyword>
<dbReference type="GO" id="GO:0000162">
    <property type="term" value="P:L-tryptophan biosynthetic process"/>
    <property type="evidence" value="ECO:0007669"/>
    <property type="project" value="UniProtKB-UniRule"/>
</dbReference>
<name>A0A9D6Z2D0_9BACT</name>
<evidence type="ECO:0000256" key="6">
    <source>
        <dbReference type="ARBA" id="ARBA00022822"/>
    </source>
</evidence>
<dbReference type="InterPro" id="IPR011060">
    <property type="entry name" value="RibuloseP-bd_barrel"/>
</dbReference>
<dbReference type="Gene3D" id="3.20.20.70">
    <property type="entry name" value="Aldolase class I"/>
    <property type="match status" value="1"/>
</dbReference>
<keyword evidence="7 9" id="KW-0057">Aromatic amino acid biosynthesis</keyword>
<dbReference type="InterPro" id="IPR013785">
    <property type="entry name" value="Aldolase_TIM"/>
</dbReference>
<evidence type="ECO:0000256" key="4">
    <source>
        <dbReference type="ARBA" id="ARBA00022272"/>
    </source>
</evidence>
<evidence type="ECO:0000256" key="5">
    <source>
        <dbReference type="ARBA" id="ARBA00022605"/>
    </source>
</evidence>
<dbReference type="SUPFAM" id="SSF51366">
    <property type="entry name" value="Ribulose-phoshate binding barrel"/>
    <property type="match status" value="1"/>
</dbReference>
<dbReference type="GO" id="GO:0004640">
    <property type="term" value="F:phosphoribosylanthranilate isomerase activity"/>
    <property type="evidence" value="ECO:0007669"/>
    <property type="project" value="UniProtKB-UniRule"/>
</dbReference>
<evidence type="ECO:0000256" key="3">
    <source>
        <dbReference type="ARBA" id="ARBA00012572"/>
    </source>
</evidence>
<evidence type="ECO:0000256" key="7">
    <source>
        <dbReference type="ARBA" id="ARBA00023141"/>
    </source>
</evidence>
<keyword evidence="5 9" id="KW-0028">Amino-acid biosynthesis</keyword>
<dbReference type="AlphaFoldDB" id="A0A9D6Z2D0"/>